<proteinExistence type="predicted"/>
<dbReference type="Gene3D" id="3.30.710.10">
    <property type="entry name" value="Potassium Channel Kv1.1, Chain A"/>
    <property type="match status" value="1"/>
</dbReference>
<dbReference type="AlphaFoldDB" id="A0A8H5G9P1"/>
<evidence type="ECO:0000313" key="3">
    <source>
        <dbReference type="Proteomes" id="UP000559027"/>
    </source>
</evidence>
<protein>
    <recommendedName>
        <fullName evidence="1">BTB domain-containing protein</fullName>
    </recommendedName>
</protein>
<evidence type="ECO:0000313" key="2">
    <source>
        <dbReference type="EMBL" id="KAF5360933.1"/>
    </source>
</evidence>
<accession>A0A8H5G9P1</accession>
<keyword evidence="3" id="KW-1185">Reference proteome</keyword>
<evidence type="ECO:0000259" key="1">
    <source>
        <dbReference type="PROSITE" id="PS50097"/>
    </source>
</evidence>
<feature type="domain" description="BTB" evidence="1">
    <location>
        <begin position="38"/>
        <end position="111"/>
    </location>
</feature>
<dbReference type="EMBL" id="JAACJO010000003">
    <property type="protein sequence ID" value="KAF5360933.1"/>
    <property type="molecule type" value="Genomic_DNA"/>
</dbReference>
<sequence length="388" mass="44460">MESDQETSAETLVVTPQQSLKSAPIWYYKDENYYFEDGNAVLLLGDQLFKIHKALFTRRSTFFETLFSLPQSTDRQPEGESDEDPIVCYDEIEDFRALCWTLYASPQEILAQEDWETVDAAKLIAVVGISHKYEFTLLKDWALDVLEGHSAINPTGCISKIFNWDRVGRLLILAKRCKRKKLAVRLEADWLGRISEKQGAALRAALDTAERCAELRIFHGKAYYTHLLVIDIFDSRTAKRDPIDLDDERPCVDDIDEGSYTDETVSQLSEQQKLCIYRGFWSLSLLRSRLAQAPTLTDIPSCSAHVRMCIPIWQAWWRKVIDDAEQAGNPMNSPGEIMRMMQRRAAEPMHAYIGKLIECPCDALIRAQARKMAVKFFSTLADRFLIPQ</sequence>
<dbReference type="InterPro" id="IPR011333">
    <property type="entry name" value="SKP1/BTB/POZ_sf"/>
</dbReference>
<dbReference type="SUPFAM" id="SSF54695">
    <property type="entry name" value="POZ domain"/>
    <property type="match status" value="1"/>
</dbReference>
<comment type="caution">
    <text evidence="2">The sequence shown here is derived from an EMBL/GenBank/DDBJ whole genome shotgun (WGS) entry which is preliminary data.</text>
</comment>
<dbReference type="PROSITE" id="PS50097">
    <property type="entry name" value="BTB"/>
    <property type="match status" value="1"/>
</dbReference>
<dbReference type="Proteomes" id="UP000559027">
    <property type="component" value="Unassembled WGS sequence"/>
</dbReference>
<dbReference type="OrthoDB" id="2886395at2759"/>
<dbReference type="InterPro" id="IPR000210">
    <property type="entry name" value="BTB/POZ_dom"/>
</dbReference>
<gene>
    <name evidence="2" type="ORF">D9756_005076</name>
</gene>
<name>A0A8H5G9P1_9AGAR</name>
<reference evidence="2 3" key="1">
    <citation type="journal article" date="2020" name="ISME J.">
        <title>Uncovering the hidden diversity of litter-decomposition mechanisms in mushroom-forming fungi.</title>
        <authorList>
            <person name="Floudas D."/>
            <person name="Bentzer J."/>
            <person name="Ahren D."/>
            <person name="Johansson T."/>
            <person name="Persson P."/>
            <person name="Tunlid A."/>
        </authorList>
    </citation>
    <scope>NUCLEOTIDE SEQUENCE [LARGE SCALE GENOMIC DNA]</scope>
    <source>
        <strain evidence="2 3">CBS 146.42</strain>
    </source>
</reference>
<organism evidence="2 3">
    <name type="scientific">Leucocoprinus leucothites</name>
    <dbReference type="NCBI Taxonomy" id="201217"/>
    <lineage>
        <taxon>Eukaryota</taxon>
        <taxon>Fungi</taxon>
        <taxon>Dikarya</taxon>
        <taxon>Basidiomycota</taxon>
        <taxon>Agaricomycotina</taxon>
        <taxon>Agaricomycetes</taxon>
        <taxon>Agaricomycetidae</taxon>
        <taxon>Agaricales</taxon>
        <taxon>Agaricineae</taxon>
        <taxon>Agaricaceae</taxon>
        <taxon>Leucocoprinus</taxon>
    </lineage>
</organism>